<dbReference type="Proteomes" id="UP000309488">
    <property type="component" value="Unassembled WGS sequence"/>
</dbReference>
<comment type="caution">
    <text evidence="1">The sequence shown here is derived from an EMBL/GenBank/DDBJ whole genome shotgun (WGS) entry which is preliminary data.</text>
</comment>
<keyword evidence="2" id="KW-1185">Reference proteome</keyword>
<dbReference type="RefSeq" id="WP_136839479.1">
    <property type="nucleotide sequence ID" value="NZ_SWBR01000002.1"/>
</dbReference>
<evidence type="ECO:0000313" key="1">
    <source>
        <dbReference type="EMBL" id="TKC09901.1"/>
    </source>
</evidence>
<reference evidence="1 2" key="1">
    <citation type="submission" date="2019-04" db="EMBL/GenBank/DDBJ databases">
        <title>Pedobacter sp. RP-3-22 sp. nov., isolated from Arctic soil.</title>
        <authorList>
            <person name="Dahal R.H."/>
            <person name="Kim D.-U."/>
        </authorList>
    </citation>
    <scope>NUCLEOTIDE SEQUENCE [LARGE SCALE GENOMIC DNA]</scope>
    <source>
        <strain evidence="1 2">RP-3-22</strain>
    </source>
</reference>
<dbReference type="EMBL" id="SWBR01000002">
    <property type="protein sequence ID" value="TKC09901.1"/>
    <property type="molecule type" value="Genomic_DNA"/>
</dbReference>
<protein>
    <submittedName>
        <fullName evidence="1">Uncharacterized protein</fullName>
    </submittedName>
</protein>
<dbReference type="AlphaFoldDB" id="A0A4U1CPC0"/>
<organism evidence="1 2">
    <name type="scientific">Pedobacter polaris</name>
    <dbReference type="NCBI Taxonomy" id="2571273"/>
    <lineage>
        <taxon>Bacteria</taxon>
        <taxon>Pseudomonadati</taxon>
        <taxon>Bacteroidota</taxon>
        <taxon>Sphingobacteriia</taxon>
        <taxon>Sphingobacteriales</taxon>
        <taxon>Sphingobacteriaceae</taxon>
        <taxon>Pedobacter</taxon>
    </lineage>
</organism>
<accession>A0A4U1CPC0</accession>
<gene>
    <name evidence="1" type="ORF">FA048_06720</name>
</gene>
<proteinExistence type="predicted"/>
<name>A0A4U1CPC0_9SPHI</name>
<evidence type="ECO:0000313" key="2">
    <source>
        <dbReference type="Proteomes" id="UP000309488"/>
    </source>
</evidence>
<sequence>MVRKLWYDLWTSLSMEYFNNNKMPYSSKRKNDGPIDLIIRLYNKYGNELKQYKHQGDDIIIFVQPQVDFIDLLNKLKEDISAFVKFNTPLQLYFEQNGIREGININRA</sequence>